<dbReference type="GeneID" id="67211360"/>
<proteinExistence type="predicted"/>
<protein>
    <submittedName>
        <fullName evidence="1">Uncharacterized protein</fullName>
    </submittedName>
</protein>
<organism evidence="1 2">
    <name type="scientific">Halobaculum roseum</name>
    <dbReference type="NCBI Taxonomy" id="2175149"/>
    <lineage>
        <taxon>Archaea</taxon>
        <taxon>Methanobacteriati</taxon>
        <taxon>Methanobacteriota</taxon>
        <taxon>Stenosarchaea group</taxon>
        <taxon>Halobacteria</taxon>
        <taxon>Halobacteriales</taxon>
        <taxon>Haloferacaceae</taxon>
        <taxon>Halobaculum</taxon>
    </lineage>
</organism>
<accession>A0ABD5MW12</accession>
<dbReference type="EMBL" id="JBHMAJ010000009">
    <property type="protein sequence ID" value="MFB9825442.1"/>
    <property type="molecule type" value="Genomic_DNA"/>
</dbReference>
<reference evidence="1" key="1">
    <citation type="submission" date="2024-09" db="EMBL/GenBank/DDBJ databases">
        <authorList>
            <person name="Sun Q."/>
        </authorList>
    </citation>
    <scope>NUCLEOTIDE SEQUENCE [LARGE SCALE GENOMIC DNA]</scope>
    <source>
        <strain evidence="1">JCM 31273</strain>
    </source>
</reference>
<evidence type="ECO:0000313" key="2">
    <source>
        <dbReference type="Proteomes" id="UP001589595"/>
    </source>
</evidence>
<sequence length="143" mass="15993">MDGGTSDPGAASHRALRAIRRELERHPAVESARGLPEGSFVQVVAQLSTDHPAIGGDATLTVRWFAGSNRADPPEFSFHYSDADGDFGWHHEPNPHVDGWGHVQRRGRHESSYAYRPYEFASLEPARVVWEVMDRCLDELSEE</sequence>
<dbReference type="AlphaFoldDB" id="A0ABD5MW12"/>
<gene>
    <name evidence="1" type="ORF">ACFFOL_14825</name>
</gene>
<name>A0ABD5MW12_9EURY</name>
<dbReference type="RefSeq" id="WP_222921261.1">
    <property type="nucleotide sequence ID" value="NZ_CP082286.1"/>
</dbReference>
<dbReference type="Proteomes" id="UP001589595">
    <property type="component" value="Unassembled WGS sequence"/>
</dbReference>
<keyword evidence="2" id="KW-1185">Reference proteome</keyword>
<comment type="caution">
    <text evidence="1">The sequence shown here is derived from an EMBL/GenBank/DDBJ whole genome shotgun (WGS) entry which is preliminary data.</text>
</comment>
<evidence type="ECO:0000313" key="1">
    <source>
        <dbReference type="EMBL" id="MFB9825442.1"/>
    </source>
</evidence>